<comment type="similarity">
    <text evidence="1">Belongs to the DedA family.</text>
</comment>
<name>A0A7X0RPC0_9BACL</name>
<reference evidence="4 5" key="1">
    <citation type="submission" date="2020-08" db="EMBL/GenBank/DDBJ databases">
        <title>Cohnella phylogeny.</title>
        <authorList>
            <person name="Dunlap C."/>
        </authorList>
    </citation>
    <scope>NUCLEOTIDE SEQUENCE [LARGE SCALE GENOMIC DNA]</scope>
    <source>
        <strain evidence="4 5">DSM 28246</strain>
    </source>
</reference>
<gene>
    <name evidence="4" type="ORF">H7C19_10590</name>
</gene>
<dbReference type="PANTHER" id="PTHR42709:SF9">
    <property type="entry name" value="ALKALINE PHOSPHATASE LIKE PROTEIN"/>
    <property type="match status" value="1"/>
</dbReference>
<feature type="domain" description="VTT" evidence="3">
    <location>
        <begin position="31"/>
        <end position="156"/>
    </location>
</feature>
<accession>A0A7X0RPC0</accession>
<feature type="transmembrane region" description="Helical" evidence="2">
    <location>
        <begin position="136"/>
        <end position="154"/>
    </location>
</feature>
<keyword evidence="5" id="KW-1185">Reference proteome</keyword>
<sequence length="202" mass="22281">MTDSMLALVFHYGYWGLFAAIALGIVGLPMPDEVLLTAAGFLLSRGHLNLGLTMLAAVSGSLVGMSVSYAIGRTVGRPLLARFGSRVRLSPDKLAKHEERFAKWGHMLVLLGYFVPGLRHATALLIGMGKHPYRTFLVYASVGALAWTSCFLLLGQTLGDHWREVTAFVQPGRGFMTAALIAMLAMLVWLWRRYAWKRRASE</sequence>
<evidence type="ECO:0000313" key="4">
    <source>
        <dbReference type="EMBL" id="MBB6671135.1"/>
    </source>
</evidence>
<dbReference type="Proteomes" id="UP000547209">
    <property type="component" value="Unassembled WGS sequence"/>
</dbReference>
<comment type="caution">
    <text evidence="4">The sequence shown here is derived from an EMBL/GenBank/DDBJ whole genome shotgun (WGS) entry which is preliminary data.</text>
</comment>
<dbReference type="EMBL" id="JACJVP010000017">
    <property type="protein sequence ID" value="MBB6671135.1"/>
    <property type="molecule type" value="Genomic_DNA"/>
</dbReference>
<evidence type="ECO:0000259" key="3">
    <source>
        <dbReference type="Pfam" id="PF09335"/>
    </source>
</evidence>
<feature type="transmembrane region" description="Helical" evidence="2">
    <location>
        <begin position="50"/>
        <end position="72"/>
    </location>
</feature>
<dbReference type="Pfam" id="PF09335">
    <property type="entry name" value="VTT_dom"/>
    <property type="match status" value="1"/>
</dbReference>
<dbReference type="InterPro" id="IPR051311">
    <property type="entry name" value="DedA_domain"/>
</dbReference>
<evidence type="ECO:0000256" key="2">
    <source>
        <dbReference type="SAM" id="Phobius"/>
    </source>
</evidence>
<dbReference type="InterPro" id="IPR032816">
    <property type="entry name" value="VTT_dom"/>
</dbReference>
<dbReference type="RefSeq" id="WP_185142621.1">
    <property type="nucleotide sequence ID" value="NZ_JACJVP010000017.1"/>
</dbReference>
<dbReference type="AlphaFoldDB" id="A0A7X0RPC0"/>
<feature type="transmembrane region" description="Helical" evidence="2">
    <location>
        <begin position="174"/>
        <end position="191"/>
    </location>
</feature>
<protein>
    <submittedName>
        <fullName evidence="4">DedA family protein</fullName>
    </submittedName>
</protein>
<proteinExistence type="inferred from homology"/>
<organism evidence="4 5">
    <name type="scientific">Cohnella nanjingensis</name>
    <dbReference type="NCBI Taxonomy" id="1387779"/>
    <lineage>
        <taxon>Bacteria</taxon>
        <taxon>Bacillati</taxon>
        <taxon>Bacillota</taxon>
        <taxon>Bacilli</taxon>
        <taxon>Bacillales</taxon>
        <taxon>Paenibacillaceae</taxon>
        <taxon>Cohnella</taxon>
    </lineage>
</organism>
<evidence type="ECO:0000256" key="1">
    <source>
        <dbReference type="ARBA" id="ARBA00010792"/>
    </source>
</evidence>
<keyword evidence="2" id="KW-1133">Transmembrane helix</keyword>
<feature type="transmembrane region" description="Helical" evidence="2">
    <location>
        <begin position="12"/>
        <end position="30"/>
    </location>
</feature>
<dbReference type="PANTHER" id="PTHR42709">
    <property type="entry name" value="ALKALINE PHOSPHATASE LIKE PROTEIN"/>
    <property type="match status" value="1"/>
</dbReference>
<keyword evidence="2" id="KW-0812">Transmembrane</keyword>
<evidence type="ECO:0000313" key="5">
    <source>
        <dbReference type="Proteomes" id="UP000547209"/>
    </source>
</evidence>
<dbReference type="GO" id="GO:0005886">
    <property type="term" value="C:plasma membrane"/>
    <property type="evidence" value="ECO:0007669"/>
    <property type="project" value="TreeGrafter"/>
</dbReference>
<keyword evidence="2" id="KW-0472">Membrane</keyword>